<dbReference type="GO" id="GO:1901135">
    <property type="term" value="P:carbohydrate derivative metabolic process"/>
    <property type="evidence" value="ECO:0007669"/>
    <property type="project" value="InterPro"/>
</dbReference>
<dbReference type="GO" id="GO:0004360">
    <property type="term" value="F:glutamine-fructose-6-phosphate transaminase (isomerizing) activity"/>
    <property type="evidence" value="ECO:0007669"/>
    <property type="project" value="UniProtKB-EC"/>
</dbReference>
<dbReference type="PROSITE" id="PS51464">
    <property type="entry name" value="SIS"/>
    <property type="match status" value="2"/>
</dbReference>
<gene>
    <name evidence="3" type="primary">glmS_1</name>
    <name evidence="3" type="ORF">DSM104443_02913</name>
</gene>
<dbReference type="InterPro" id="IPR035466">
    <property type="entry name" value="GlmS/AgaS_SIS"/>
</dbReference>
<proteinExistence type="predicted"/>
<keyword evidence="3" id="KW-0032">Aminotransferase</keyword>
<dbReference type="EMBL" id="CP053069">
    <property type="protein sequence ID" value="QJR11830.1"/>
    <property type="molecule type" value="Genomic_DNA"/>
</dbReference>
<dbReference type="Pfam" id="PF01380">
    <property type="entry name" value="SIS"/>
    <property type="match status" value="2"/>
</dbReference>
<feature type="domain" description="SIS" evidence="2">
    <location>
        <begin position="205"/>
        <end position="340"/>
    </location>
</feature>
<dbReference type="GO" id="GO:0097367">
    <property type="term" value="F:carbohydrate derivative binding"/>
    <property type="evidence" value="ECO:0007669"/>
    <property type="project" value="InterPro"/>
</dbReference>
<dbReference type="SUPFAM" id="SSF53697">
    <property type="entry name" value="SIS domain"/>
    <property type="match status" value="1"/>
</dbReference>
<dbReference type="KEGG" id="uru:DSM104443_02913"/>
<evidence type="ECO:0000313" key="3">
    <source>
        <dbReference type="EMBL" id="QJR11830.1"/>
    </source>
</evidence>
<accession>A0A6M4GX30</accession>
<evidence type="ECO:0000256" key="1">
    <source>
        <dbReference type="ARBA" id="ARBA00022737"/>
    </source>
</evidence>
<dbReference type="CDD" id="cd05008">
    <property type="entry name" value="SIS_GlmS_GlmD_1"/>
    <property type="match status" value="1"/>
</dbReference>
<name>A0A6M4GX30_9PROT</name>
<keyword evidence="4" id="KW-1185">Reference proteome</keyword>
<evidence type="ECO:0000259" key="2">
    <source>
        <dbReference type="PROSITE" id="PS51464"/>
    </source>
</evidence>
<dbReference type="EC" id="2.6.1.16" evidence="3"/>
<dbReference type="PANTHER" id="PTHR10937:SF8">
    <property type="entry name" value="AMINOTRANSFERASE-RELATED"/>
    <property type="match status" value="1"/>
</dbReference>
<dbReference type="CDD" id="cd05009">
    <property type="entry name" value="SIS_GlmS_GlmD_2"/>
    <property type="match status" value="1"/>
</dbReference>
<keyword evidence="3" id="KW-0808">Transferase</keyword>
<dbReference type="InterPro" id="IPR001347">
    <property type="entry name" value="SIS_dom"/>
</dbReference>
<dbReference type="Proteomes" id="UP000501534">
    <property type="component" value="Chromosome"/>
</dbReference>
<sequence>MSDLSANAIDPGSTQLFQEAAQASDAVRLQFERTHSAALALGSALRTLKPRAVVTCARGSSDHAATFAKYLIETRTGVLTASAAPSVSSVYGARQDMRDVLFLAISQSGRSPDLVSATAAAKQAGALVVSLVNAEGSPLAEVSDYALPLCAGPETSVAATKSYIASLAAIVHLVAAWAQDDLLMDSLAVAPEQLRRSWDLDWSAAVPKLSAASSLFVVGRGVGLGIAQEAALKLKETSGLHAEAFSSAEVRHGPQALLKENFPALLFSQNDEAKEGVETLASDLAARGVDVMLAGASVEGVTVLPSVAAHPAIQPMLLVQSFYKLANAVAIARGFDPDRPPHLRKVTETL</sequence>
<organism evidence="3 4">
    <name type="scientific">Usitatibacter rugosus</name>
    <dbReference type="NCBI Taxonomy" id="2732067"/>
    <lineage>
        <taxon>Bacteria</taxon>
        <taxon>Pseudomonadati</taxon>
        <taxon>Pseudomonadota</taxon>
        <taxon>Betaproteobacteria</taxon>
        <taxon>Nitrosomonadales</taxon>
        <taxon>Usitatibacteraceae</taxon>
        <taxon>Usitatibacter</taxon>
    </lineage>
</organism>
<reference evidence="3 4" key="1">
    <citation type="submission" date="2020-04" db="EMBL/GenBank/DDBJ databases">
        <title>Usitatibacter rugosus gen. nov., sp. nov. and Usitatibacter palustris sp. nov., novel members of Usitatibacteraceae fam. nov. within the order Nitrosomonadales isolated from soil.</title>
        <authorList>
            <person name="Huber K.J."/>
            <person name="Neumann-Schaal M."/>
            <person name="Geppert A."/>
            <person name="Luckner M."/>
            <person name="Wanner G."/>
            <person name="Overmann J."/>
        </authorList>
    </citation>
    <scope>NUCLEOTIDE SEQUENCE [LARGE SCALE GENOMIC DNA]</scope>
    <source>
        <strain evidence="3 4">0125_3</strain>
    </source>
</reference>
<dbReference type="PANTHER" id="PTHR10937">
    <property type="entry name" value="GLUCOSAMINE--FRUCTOSE-6-PHOSPHATE AMINOTRANSFERASE, ISOMERIZING"/>
    <property type="match status" value="1"/>
</dbReference>
<feature type="domain" description="SIS" evidence="2">
    <location>
        <begin position="41"/>
        <end position="183"/>
    </location>
</feature>
<dbReference type="InterPro" id="IPR035490">
    <property type="entry name" value="GlmS/FrlB_SIS"/>
</dbReference>
<evidence type="ECO:0000313" key="4">
    <source>
        <dbReference type="Proteomes" id="UP000501534"/>
    </source>
</evidence>
<dbReference type="InterPro" id="IPR046348">
    <property type="entry name" value="SIS_dom_sf"/>
</dbReference>
<keyword evidence="1" id="KW-0677">Repeat</keyword>
<protein>
    <submittedName>
        <fullName evidence="3">Glutamine--fructose-6-phosphate aminotransferase [isomerizing]</fullName>
        <ecNumber evidence="3">2.6.1.16</ecNumber>
    </submittedName>
</protein>
<dbReference type="AlphaFoldDB" id="A0A6M4GX30"/>
<dbReference type="Gene3D" id="3.40.50.10490">
    <property type="entry name" value="Glucose-6-phosphate isomerase like protein, domain 1"/>
    <property type="match status" value="2"/>
</dbReference>